<dbReference type="AlphaFoldDB" id="A0A2P2JAF7"/>
<reference evidence="1" key="1">
    <citation type="submission" date="2018-02" db="EMBL/GenBank/DDBJ databases">
        <title>Rhizophora mucronata_Transcriptome.</title>
        <authorList>
            <person name="Meera S.P."/>
            <person name="Sreeshan A."/>
            <person name="Augustine A."/>
        </authorList>
    </citation>
    <scope>NUCLEOTIDE SEQUENCE</scope>
    <source>
        <tissue evidence="1">Leaf</tissue>
    </source>
</reference>
<protein>
    <submittedName>
        <fullName evidence="1">Aquaporin Aquaporin PIP2.7</fullName>
    </submittedName>
</protein>
<evidence type="ECO:0000313" key="1">
    <source>
        <dbReference type="EMBL" id="MBW90475.1"/>
    </source>
</evidence>
<sequence>MNHYHSKPDGQGSQNGNVRVASIPFRVCGGEDSVYKNKSANDLSSKSDTG</sequence>
<accession>A0A2P2JAF7</accession>
<organism evidence="1">
    <name type="scientific">Rhizophora mucronata</name>
    <name type="common">Asiatic mangrove</name>
    <dbReference type="NCBI Taxonomy" id="61149"/>
    <lineage>
        <taxon>Eukaryota</taxon>
        <taxon>Viridiplantae</taxon>
        <taxon>Streptophyta</taxon>
        <taxon>Embryophyta</taxon>
        <taxon>Tracheophyta</taxon>
        <taxon>Spermatophyta</taxon>
        <taxon>Magnoliopsida</taxon>
        <taxon>eudicotyledons</taxon>
        <taxon>Gunneridae</taxon>
        <taxon>Pentapetalae</taxon>
        <taxon>rosids</taxon>
        <taxon>fabids</taxon>
        <taxon>Malpighiales</taxon>
        <taxon>Rhizophoraceae</taxon>
        <taxon>Rhizophora</taxon>
    </lineage>
</organism>
<name>A0A2P2JAF7_RHIMU</name>
<proteinExistence type="predicted"/>
<dbReference type="EMBL" id="GGEC01009992">
    <property type="protein sequence ID" value="MBW90475.1"/>
    <property type="molecule type" value="Transcribed_RNA"/>
</dbReference>